<dbReference type="Proteomes" id="UP000827872">
    <property type="component" value="Linkage Group LG04"/>
</dbReference>
<protein>
    <submittedName>
        <fullName evidence="1">Uncharacterized protein</fullName>
    </submittedName>
</protein>
<accession>A0ACB8FJT0</accession>
<proteinExistence type="predicted"/>
<reference evidence="1" key="1">
    <citation type="submission" date="2021-08" db="EMBL/GenBank/DDBJ databases">
        <title>The first chromosome-level gecko genome reveals the dynamic sex chromosomes of Neotropical dwarf geckos (Sphaerodactylidae: Sphaerodactylus).</title>
        <authorList>
            <person name="Pinto B.J."/>
            <person name="Keating S.E."/>
            <person name="Gamble T."/>
        </authorList>
    </citation>
    <scope>NUCLEOTIDE SEQUENCE</scope>
    <source>
        <strain evidence="1">TG3544</strain>
    </source>
</reference>
<comment type="caution">
    <text evidence="1">The sequence shown here is derived from an EMBL/GenBank/DDBJ whole genome shotgun (WGS) entry which is preliminary data.</text>
</comment>
<dbReference type="EMBL" id="CM037617">
    <property type="protein sequence ID" value="KAH8005597.1"/>
    <property type="molecule type" value="Genomic_DNA"/>
</dbReference>
<sequence length="190" mass="20822">MLTAEDRRILKQSWEKVANIQEEIGCEALTRLFAVYPTSKTYFPHFDLSPGSAHIRSHGKKVIKALEDALNNADHLHESMAELSNLHAYNLRVDPVNFQFLARCIQVVLATHLRGDFNAQVYVAWDKFLCCVIEVLAEKGLVATRLASPSQFEAPLPTPSEAGGGSIAASATATPKKPCPLALPLRAEEG</sequence>
<name>A0ACB8FJT0_9SAUR</name>
<gene>
    <name evidence="1" type="ORF">K3G42_030462</name>
</gene>
<evidence type="ECO:0000313" key="2">
    <source>
        <dbReference type="Proteomes" id="UP000827872"/>
    </source>
</evidence>
<organism evidence="1 2">
    <name type="scientific">Sphaerodactylus townsendi</name>
    <dbReference type="NCBI Taxonomy" id="933632"/>
    <lineage>
        <taxon>Eukaryota</taxon>
        <taxon>Metazoa</taxon>
        <taxon>Chordata</taxon>
        <taxon>Craniata</taxon>
        <taxon>Vertebrata</taxon>
        <taxon>Euteleostomi</taxon>
        <taxon>Lepidosauria</taxon>
        <taxon>Squamata</taxon>
        <taxon>Bifurcata</taxon>
        <taxon>Gekkota</taxon>
        <taxon>Sphaerodactylidae</taxon>
        <taxon>Sphaerodactylus</taxon>
    </lineage>
</organism>
<evidence type="ECO:0000313" key="1">
    <source>
        <dbReference type="EMBL" id="KAH8005597.1"/>
    </source>
</evidence>
<keyword evidence="2" id="KW-1185">Reference proteome</keyword>